<keyword evidence="3" id="KW-1185">Reference proteome</keyword>
<name>A0A5B7I0C5_PORTR</name>
<dbReference type="Proteomes" id="UP000324222">
    <property type="component" value="Unassembled WGS sequence"/>
</dbReference>
<feature type="compositionally biased region" description="Basic and acidic residues" evidence="1">
    <location>
        <begin position="49"/>
        <end position="67"/>
    </location>
</feature>
<evidence type="ECO:0000256" key="1">
    <source>
        <dbReference type="SAM" id="MobiDB-lite"/>
    </source>
</evidence>
<organism evidence="2 3">
    <name type="scientific">Portunus trituberculatus</name>
    <name type="common">Swimming crab</name>
    <name type="synonym">Neptunus trituberculatus</name>
    <dbReference type="NCBI Taxonomy" id="210409"/>
    <lineage>
        <taxon>Eukaryota</taxon>
        <taxon>Metazoa</taxon>
        <taxon>Ecdysozoa</taxon>
        <taxon>Arthropoda</taxon>
        <taxon>Crustacea</taxon>
        <taxon>Multicrustacea</taxon>
        <taxon>Malacostraca</taxon>
        <taxon>Eumalacostraca</taxon>
        <taxon>Eucarida</taxon>
        <taxon>Decapoda</taxon>
        <taxon>Pleocyemata</taxon>
        <taxon>Brachyura</taxon>
        <taxon>Eubrachyura</taxon>
        <taxon>Portunoidea</taxon>
        <taxon>Portunidae</taxon>
        <taxon>Portuninae</taxon>
        <taxon>Portunus</taxon>
    </lineage>
</organism>
<dbReference type="EMBL" id="VSRR010038416">
    <property type="protein sequence ID" value="MPC74184.1"/>
    <property type="molecule type" value="Genomic_DNA"/>
</dbReference>
<evidence type="ECO:0000313" key="2">
    <source>
        <dbReference type="EMBL" id="MPC74184.1"/>
    </source>
</evidence>
<gene>
    <name evidence="2" type="ORF">E2C01_068534</name>
</gene>
<feature type="compositionally biased region" description="Acidic residues" evidence="1">
    <location>
        <begin position="19"/>
        <end position="48"/>
    </location>
</feature>
<protein>
    <submittedName>
        <fullName evidence="2">Uncharacterized protein</fullName>
    </submittedName>
</protein>
<sequence length="133" mass="15475">MFAPLEEEKKKKKKKKKEEEEEEVKEEEEEEEDEEEEEQEEEEEEEEKEKEKKAEYEADAEEGKEKQGSPYLRNLLAYWQRPITSCRIREAGLGTRGRGGQVPSSTSPCIALRAITSPKTCGRRHQEAQAQDT</sequence>
<accession>A0A5B7I0C5</accession>
<reference evidence="2 3" key="1">
    <citation type="submission" date="2019-05" db="EMBL/GenBank/DDBJ databases">
        <title>Another draft genome of Portunus trituberculatus and its Hox gene families provides insights of decapod evolution.</title>
        <authorList>
            <person name="Jeong J.-H."/>
            <person name="Song I."/>
            <person name="Kim S."/>
            <person name="Choi T."/>
            <person name="Kim D."/>
            <person name="Ryu S."/>
            <person name="Kim W."/>
        </authorList>
    </citation>
    <scope>NUCLEOTIDE SEQUENCE [LARGE SCALE GENOMIC DNA]</scope>
    <source>
        <tissue evidence="2">Muscle</tissue>
    </source>
</reference>
<comment type="caution">
    <text evidence="2">The sequence shown here is derived from an EMBL/GenBank/DDBJ whole genome shotgun (WGS) entry which is preliminary data.</text>
</comment>
<dbReference type="AlphaFoldDB" id="A0A5B7I0C5"/>
<proteinExistence type="predicted"/>
<feature type="region of interest" description="Disordered" evidence="1">
    <location>
        <begin position="1"/>
        <end position="72"/>
    </location>
</feature>
<evidence type="ECO:0000313" key="3">
    <source>
        <dbReference type="Proteomes" id="UP000324222"/>
    </source>
</evidence>